<organism evidence="2 3">
    <name type="scientific">Rhizodiscina lignyota</name>
    <dbReference type="NCBI Taxonomy" id="1504668"/>
    <lineage>
        <taxon>Eukaryota</taxon>
        <taxon>Fungi</taxon>
        <taxon>Dikarya</taxon>
        <taxon>Ascomycota</taxon>
        <taxon>Pezizomycotina</taxon>
        <taxon>Dothideomycetes</taxon>
        <taxon>Pleosporomycetidae</taxon>
        <taxon>Aulographales</taxon>
        <taxon>Rhizodiscinaceae</taxon>
        <taxon>Rhizodiscina</taxon>
    </lineage>
</organism>
<evidence type="ECO:0008006" key="4">
    <source>
        <dbReference type="Google" id="ProtNLM"/>
    </source>
</evidence>
<proteinExistence type="predicted"/>
<evidence type="ECO:0000256" key="1">
    <source>
        <dbReference type="SAM" id="SignalP"/>
    </source>
</evidence>
<gene>
    <name evidence="2" type="ORF">NA57DRAFT_71681</name>
</gene>
<evidence type="ECO:0000313" key="2">
    <source>
        <dbReference type="EMBL" id="KAF2102694.1"/>
    </source>
</evidence>
<keyword evidence="3" id="KW-1185">Reference proteome</keyword>
<dbReference type="AlphaFoldDB" id="A0A9P4INF0"/>
<accession>A0A9P4INF0</accession>
<protein>
    <recommendedName>
        <fullName evidence="4">AA1-like domain-containing protein</fullName>
    </recommendedName>
</protein>
<name>A0A9P4INF0_9PEZI</name>
<feature type="chain" id="PRO_5040302537" description="AA1-like domain-containing protein" evidence="1">
    <location>
        <begin position="20"/>
        <end position="177"/>
    </location>
</feature>
<keyword evidence="1" id="KW-0732">Signal</keyword>
<evidence type="ECO:0000313" key="3">
    <source>
        <dbReference type="Proteomes" id="UP000799772"/>
    </source>
</evidence>
<sequence>MRTSALVVAIASMASSVSALVAARLSTATLSETAPWKLTNIQYYISAVPSNETTNSTTPSSISFHIADTSPGLQFEGDCKRTVPANGSLTDGLWYPCGDIENMFWQFDSDKAIHIQHGWTDPSVGNAGQDFVTCFGSWATSAHPFAVPASGAWEPSTLKGTNYTQGCMEIYCTEMTA</sequence>
<dbReference type="EMBL" id="ML978122">
    <property type="protein sequence ID" value="KAF2102694.1"/>
    <property type="molecule type" value="Genomic_DNA"/>
</dbReference>
<comment type="caution">
    <text evidence="2">The sequence shown here is derived from an EMBL/GenBank/DDBJ whole genome shotgun (WGS) entry which is preliminary data.</text>
</comment>
<feature type="signal peptide" evidence="1">
    <location>
        <begin position="1"/>
        <end position="19"/>
    </location>
</feature>
<reference evidence="2" key="1">
    <citation type="journal article" date="2020" name="Stud. Mycol.">
        <title>101 Dothideomycetes genomes: a test case for predicting lifestyles and emergence of pathogens.</title>
        <authorList>
            <person name="Haridas S."/>
            <person name="Albert R."/>
            <person name="Binder M."/>
            <person name="Bloem J."/>
            <person name="Labutti K."/>
            <person name="Salamov A."/>
            <person name="Andreopoulos B."/>
            <person name="Baker S."/>
            <person name="Barry K."/>
            <person name="Bills G."/>
            <person name="Bluhm B."/>
            <person name="Cannon C."/>
            <person name="Castanera R."/>
            <person name="Culley D."/>
            <person name="Daum C."/>
            <person name="Ezra D."/>
            <person name="Gonzalez J."/>
            <person name="Henrissat B."/>
            <person name="Kuo A."/>
            <person name="Liang C."/>
            <person name="Lipzen A."/>
            <person name="Lutzoni F."/>
            <person name="Magnuson J."/>
            <person name="Mondo S."/>
            <person name="Nolan M."/>
            <person name="Ohm R."/>
            <person name="Pangilinan J."/>
            <person name="Park H.-J."/>
            <person name="Ramirez L."/>
            <person name="Alfaro M."/>
            <person name="Sun H."/>
            <person name="Tritt A."/>
            <person name="Yoshinaga Y."/>
            <person name="Zwiers L.-H."/>
            <person name="Turgeon B."/>
            <person name="Goodwin S."/>
            <person name="Spatafora J."/>
            <person name="Crous P."/>
            <person name="Grigoriev I."/>
        </authorList>
    </citation>
    <scope>NUCLEOTIDE SEQUENCE</scope>
    <source>
        <strain evidence="2">CBS 133067</strain>
    </source>
</reference>
<dbReference type="Proteomes" id="UP000799772">
    <property type="component" value="Unassembled WGS sequence"/>
</dbReference>